<dbReference type="GO" id="GO:0006574">
    <property type="term" value="P:L-valine catabolic process"/>
    <property type="evidence" value="ECO:0007669"/>
    <property type="project" value="TreeGrafter"/>
</dbReference>
<dbReference type="Pfam" id="PF16113">
    <property type="entry name" value="ECH_2"/>
    <property type="match status" value="1"/>
</dbReference>
<feature type="domain" description="Enoyl-CoA hydratase/isomerase" evidence="4">
    <location>
        <begin position="15"/>
        <end position="336"/>
    </location>
</feature>
<dbReference type="AlphaFoldDB" id="A0A8G2FF53"/>
<reference evidence="5 6" key="1">
    <citation type="submission" date="2017-01" db="EMBL/GenBank/DDBJ databases">
        <authorList>
            <person name="Varghese N."/>
            <person name="Submissions S."/>
        </authorList>
    </citation>
    <scope>NUCLEOTIDE SEQUENCE [LARGE SCALE GENOMIC DNA]</scope>
    <source>
        <strain evidence="5 6">ATCC 35905</strain>
    </source>
</reference>
<dbReference type="InterPro" id="IPR045004">
    <property type="entry name" value="ECH_dom"/>
</dbReference>
<evidence type="ECO:0000313" key="5">
    <source>
        <dbReference type="EMBL" id="SIQ10205.1"/>
    </source>
</evidence>
<proteinExistence type="predicted"/>
<sequence>MDAPDVLIRTEGRWGHITLNRPRALNALSYEMCCAIDDALAAWRSDATIIGVLIDGAGERGFCAGGDIRALYQAAIGGDAASSDIFFAREYRLNARIANFPKPYVALMDGITMGGGVGLSAHGSHRIVTERTMLAMPEVGIGFIPDVGATHLLGRVPDQLGTHVALTAMRLSPADALAIDLADHQIPASRLDDLRHDIFASDTITELDPIIQRYATLPAPSALLAQRAWIKKCYQHESITEILHHLGTAGPAAAATLIAAQSPTAVRLALRALREARAFGALEPCLQQEYRLAVRCTRAHDFIEGVRAAVVDKDRNPQWQPRSDHDIDDATIDEYFAPLGAAELQFD</sequence>
<protein>
    <recommendedName>
        <fullName evidence="2">3-hydroxyisobutyryl-CoA hydrolase</fullName>
        <ecNumber evidence="2">3.1.2.4</ecNumber>
    </recommendedName>
</protein>
<evidence type="ECO:0000256" key="1">
    <source>
        <dbReference type="ARBA" id="ARBA00001709"/>
    </source>
</evidence>
<dbReference type="EMBL" id="FTNE01000001">
    <property type="protein sequence ID" value="SIQ10205.1"/>
    <property type="molecule type" value="Genomic_DNA"/>
</dbReference>
<gene>
    <name evidence="5" type="ORF">SAMN05421828_101276</name>
</gene>
<dbReference type="NCBIfam" id="NF004127">
    <property type="entry name" value="PRK05617.1"/>
    <property type="match status" value="1"/>
</dbReference>
<dbReference type="EC" id="3.1.2.4" evidence="2"/>
<dbReference type="SUPFAM" id="SSF52096">
    <property type="entry name" value="ClpP/crotonase"/>
    <property type="match status" value="1"/>
</dbReference>
<keyword evidence="3" id="KW-0378">Hydrolase</keyword>
<name>A0A8G2FF53_ACIRU</name>
<dbReference type="InterPro" id="IPR032259">
    <property type="entry name" value="HIBYL-CoA-H"/>
</dbReference>
<dbReference type="PANTHER" id="PTHR43176:SF3">
    <property type="entry name" value="3-HYDROXYISOBUTYRYL-COA HYDROLASE, MITOCHONDRIAL"/>
    <property type="match status" value="1"/>
</dbReference>
<evidence type="ECO:0000256" key="3">
    <source>
        <dbReference type="ARBA" id="ARBA00022801"/>
    </source>
</evidence>
<evidence type="ECO:0000259" key="4">
    <source>
        <dbReference type="Pfam" id="PF16113"/>
    </source>
</evidence>
<dbReference type="InterPro" id="IPR029045">
    <property type="entry name" value="ClpP/crotonase-like_dom_sf"/>
</dbReference>
<dbReference type="GO" id="GO:0005829">
    <property type="term" value="C:cytosol"/>
    <property type="evidence" value="ECO:0007669"/>
    <property type="project" value="TreeGrafter"/>
</dbReference>
<comment type="caution">
    <text evidence="5">The sequence shown here is derived from an EMBL/GenBank/DDBJ whole genome shotgun (WGS) entry which is preliminary data.</text>
</comment>
<dbReference type="PANTHER" id="PTHR43176">
    <property type="entry name" value="3-HYDROXYISOBUTYRYL-COA HYDROLASE-RELATED"/>
    <property type="match status" value="1"/>
</dbReference>
<accession>A0A8G2FF53</accession>
<dbReference type="Gene3D" id="3.90.226.10">
    <property type="entry name" value="2-enoyl-CoA Hydratase, Chain A, domain 1"/>
    <property type="match status" value="1"/>
</dbReference>
<keyword evidence="6" id="KW-1185">Reference proteome</keyword>
<dbReference type="GO" id="GO:0003860">
    <property type="term" value="F:3-hydroxyisobutyryl-CoA hydrolase activity"/>
    <property type="evidence" value="ECO:0007669"/>
    <property type="project" value="UniProtKB-EC"/>
</dbReference>
<comment type="catalytic activity">
    <reaction evidence="1">
        <text>3-hydroxy-2-methylpropanoyl-CoA + H2O = 3-hydroxy-2-methylpropanoate + CoA + H(+)</text>
        <dbReference type="Rhea" id="RHEA:20888"/>
        <dbReference type="ChEBI" id="CHEBI:11805"/>
        <dbReference type="ChEBI" id="CHEBI:15377"/>
        <dbReference type="ChEBI" id="CHEBI:15378"/>
        <dbReference type="ChEBI" id="CHEBI:57287"/>
        <dbReference type="ChEBI" id="CHEBI:57340"/>
        <dbReference type="EC" id="3.1.2.4"/>
    </reaction>
</comment>
<evidence type="ECO:0000256" key="2">
    <source>
        <dbReference type="ARBA" id="ARBA00011915"/>
    </source>
</evidence>
<dbReference type="CDD" id="cd06558">
    <property type="entry name" value="crotonase-like"/>
    <property type="match status" value="1"/>
</dbReference>
<organism evidence="5 6">
    <name type="scientific">Acidiphilium rubrum</name>
    <dbReference type="NCBI Taxonomy" id="526"/>
    <lineage>
        <taxon>Bacteria</taxon>
        <taxon>Pseudomonadati</taxon>
        <taxon>Pseudomonadota</taxon>
        <taxon>Alphaproteobacteria</taxon>
        <taxon>Acetobacterales</taxon>
        <taxon>Acidocellaceae</taxon>
        <taxon>Acidiphilium</taxon>
    </lineage>
</organism>
<dbReference type="Proteomes" id="UP000186308">
    <property type="component" value="Unassembled WGS sequence"/>
</dbReference>
<evidence type="ECO:0000313" key="6">
    <source>
        <dbReference type="Proteomes" id="UP000186308"/>
    </source>
</evidence>